<dbReference type="Proteomes" id="UP001412067">
    <property type="component" value="Unassembled WGS sequence"/>
</dbReference>
<evidence type="ECO:0000313" key="3">
    <source>
        <dbReference type="Proteomes" id="UP001412067"/>
    </source>
</evidence>
<gene>
    <name evidence="2" type="ORF">KSP40_PGU001703</name>
</gene>
<reference evidence="2 3" key="1">
    <citation type="journal article" date="2022" name="Nat. Plants">
        <title>Genomes of leafy and leafless Platanthera orchids illuminate the evolution of mycoheterotrophy.</title>
        <authorList>
            <person name="Li M.H."/>
            <person name="Liu K.W."/>
            <person name="Li Z."/>
            <person name="Lu H.C."/>
            <person name="Ye Q.L."/>
            <person name="Zhang D."/>
            <person name="Wang J.Y."/>
            <person name="Li Y.F."/>
            <person name="Zhong Z.M."/>
            <person name="Liu X."/>
            <person name="Yu X."/>
            <person name="Liu D.K."/>
            <person name="Tu X.D."/>
            <person name="Liu B."/>
            <person name="Hao Y."/>
            <person name="Liao X.Y."/>
            <person name="Jiang Y.T."/>
            <person name="Sun W.H."/>
            <person name="Chen J."/>
            <person name="Chen Y.Q."/>
            <person name="Ai Y."/>
            <person name="Zhai J.W."/>
            <person name="Wu S.S."/>
            <person name="Zhou Z."/>
            <person name="Hsiao Y.Y."/>
            <person name="Wu W.L."/>
            <person name="Chen Y.Y."/>
            <person name="Lin Y.F."/>
            <person name="Hsu J.L."/>
            <person name="Li C.Y."/>
            <person name="Wang Z.W."/>
            <person name="Zhao X."/>
            <person name="Zhong W.Y."/>
            <person name="Ma X.K."/>
            <person name="Ma L."/>
            <person name="Huang J."/>
            <person name="Chen G.Z."/>
            <person name="Huang M.Z."/>
            <person name="Huang L."/>
            <person name="Peng D.H."/>
            <person name="Luo Y.B."/>
            <person name="Zou S.Q."/>
            <person name="Chen S.P."/>
            <person name="Lan S."/>
            <person name="Tsai W.C."/>
            <person name="Van de Peer Y."/>
            <person name="Liu Z.J."/>
        </authorList>
    </citation>
    <scope>NUCLEOTIDE SEQUENCE [LARGE SCALE GENOMIC DNA]</scope>
    <source>
        <strain evidence="2">Lor288</strain>
    </source>
</reference>
<feature type="compositionally biased region" description="Polar residues" evidence="1">
    <location>
        <begin position="124"/>
        <end position="133"/>
    </location>
</feature>
<organism evidence="2 3">
    <name type="scientific">Platanthera guangdongensis</name>
    <dbReference type="NCBI Taxonomy" id="2320717"/>
    <lineage>
        <taxon>Eukaryota</taxon>
        <taxon>Viridiplantae</taxon>
        <taxon>Streptophyta</taxon>
        <taxon>Embryophyta</taxon>
        <taxon>Tracheophyta</taxon>
        <taxon>Spermatophyta</taxon>
        <taxon>Magnoliopsida</taxon>
        <taxon>Liliopsida</taxon>
        <taxon>Asparagales</taxon>
        <taxon>Orchidaceae</taxon>
        <taxon>Orchidoideae</taxon>
        <taxon>Orchideae</taxon>
        <taxon>Orchidinae</taxon>
        <taxon>Platanthera</taxon>
    </lineage>
</organism>
<keyword evidence="3" id="KW-1185">Reference proteome</keyword>
<protein>
    <submittedName>
        <fullName evidence="2">Uncharacterized protein</fullName>
    </submittedName>
</protein>
<feature type="region of interest" description="Disordered" evidence="1">
    <location>
        <begin position="61"/>
        <end position="133"/>
    </location>
</feature>
<dbReference type="EMBL" id="JBBWWR010000010">
    <property type="protein sequence ID" value="KAK8960945.1"/>
    <property type="molecule type" value="Genomic_DNA"/>
</dbReference>
<accession>A0ABR2MAE2</accession>
<evidence type="ECO:0000313" key="2">
    <source>
        <dbReference type="EMBL" id="KAK8960945.1"/>
    </source>
</evidence>
<comment type="caution">
    <text evidence="2">The sequence shown here is derived from an EMBL/GenBank/DDBJ whole genome shotgun (WGS) entry which is preliminary data.</text>
</comment>
<proteinExistence type="predicted"/>
<name>A0ABR2MAE2_9ASPA</name>
<evidence type="ECO:0000256" key="1">
    <source>
        <dbReference type="SAM" id="MobiDB-lite"/>
    </source>
</evidence>
<sequence>MAIATPKNNIKTIKNLNLQISETFSRTPTRRPYSLPFSRVPLPLPTVSPHRCSGVISVAPSRSRTVATAQRPDGNRSGQCKPAPSAFLPGARLAAEGKRENVRSGARASQDPCGERGEPRRSRCSQQRSLPCSSNGKSAFIALFSKKGAAGTCRWLRENMEGELAAVRCPTVRDSQSRICDSSLTQFSACDSAIAVGD</sequence>